<dbReference type="Proteomes" id="UP001249851">
    <property type="component" value="Unassembled WGS sequence"/>
</dbReference>
<dbReference type="AlphaFoldDB" id="A0AAD9QYP3"/>
<organism evidence="1 2">
    <name type="scientific">Acropora cervicornis</name>
    <name type="common">Staghorn coral</name>
    <dbReference type="NCBI Taxonomy" id="6130"/>
    <lineage>
        <taxon>Eukaryota</taxon>
        <taxon>Metazoa</taxon>
        <taxon>Cnidaria</taxon>
        <taxon>Anthozoa</taxon>
        <taxon>Hexacorallia</taxon>
        <taxon>Scleractinia</taxon>
        <taxon>Astrocoeniina</taxon>
        <taxon>Acroporidae</taxon>
        <taxon>Acropora</taxon>
    </lineage>
</organism>
<accession>A0AAD9QYP3</accession>
<feature type="non-terminal residue" evidence="1">
    <location>
        <position position="1"/>
    </location>
</feature>
<dbReference type="EMBL" id="JARQWQ010000009">
    <property type="protein sequence ID" value="KAK2569511.1"/>
    <property type="molecule type" value="Genomic_DNA"/>
</dbReference>
<evidence type="ECO:0000313" key="1">
    <source>
        <dbReference type="EMBL" id="KAK2569511.1"/>
    </source>
</evidence>
<proteinExistence type="predicted"/>
<dbReference type="GO" id="GO:0004842">
    <property type="term" value="F:ubiquitin-protein transferase activity"/>
    <property type="evidence" value="ECO:0007669"/>
    <property type="project" value="InterPro"/>
</dbReference>
<reference evidence="1" key="1">
    <citation type="journal article" date="2023" name="G3 (Bethesda)">
        <title>Whole genome assembly and annotation of the endangered Caribbean coral Acropora cervicornis.</title>
        <authorList>
            <person name="Selwyn J.D."/>
            <person name="Vollmer S.V."/>
        </authorList>
    </citation>
    <scope>NUCLEOTIDE SEQUENCE</scope>
    <source>
        <strain evidence="1">K2</strain>
    </source>
</reference>
<protein>
    <submittedName>
        <fullName evidence="1">Uncharacterized protein</fullName>
    </submittedName>
</protein>
<gene>
    <name evidence="1" type="ORF">P5673_005329</name>
</gene>
<dbReference type="SUPFAM" id="SSF56204">
    <property type="entry name" value="Hect, E3 ligase catalytic domain"/>
    <property type="match status" value="1"/>
</dbReference>
<dbReference type="InterPro" id="IPR035983">
    <property type="entry name" value="Hect_E3_ubiquitin_ligase"/>
</dbReference>
<keyword evidence="2" id="KW-1185">Reference proteome</keyword>
<reference evidence="1" key="2">
    <citation type="journal article" date="2023" name="Science">
        <title>Genomic signatures of disease resistance in endangered staghorn corals.</title>
        <authorList>
            <person name="Vollmer S.V."/>
            <person name="Selwyn J.D."/>
            <person name="Despard B.A."/>
            <person name="Roesel C.L."/>
        </authorList>
    </citation>
    <scope>NUCLEOTIDE SEQUENCE</scope>
    <source>
        <strain evidence="1">K2</strain>
    </source>
</reference>
<name>A0AAD9QYP3_ACRCE</name>
<sequence length="168" mass="18726">DSELCEGDTTEIFISLFNLFHDAREEVLREDVIDYSLPLEVTFTGESSQDYERSTMAIIGREIRDSLFLEQNDTSLLLEALAALQNQHYFGAGLFFGFSLLQGGPLITFLAEEQIECCGEIILSCNLECKNPLRFHLIIDKKHFGGEKDGELKSCDAGFVGGESSKLS</sequence>
<comment type="caution">
    <text evidence="1">The sequence shown here is derived from an EMBL/GenBank/DDBJ whole genome shotgun (WGS) entry which is preliminary data.</text>
</comment>
<evidence type="ECO:0000313" key="2">
    <source>
        <dbReference type="Proteomes" id="UP001249851"/>
    </source>
</evidence>